<reference evidence="2 3" key="1">
    <citation type="submission" date="2017-06" db="EMBL/GenBank/DDBJ databases">
        <title>Draft genome sequence of a variant of Elsinoe murrayae.</title>
        <authorList>
            <person name="Cheng Q."/>
        </authorList>
    </citation>
    <scope>NUCLEOTIDE SEQUENCE [LARGE SCALE GENOMIC DNA]</scope>
    <source>
        <strain evidence="2 3">CQ-2017a</strain>
    </source>
</reference>
<dbReference type="AlphaFoldDB" id="A0A2K1QKP5"/>
<gene>
    <name evidence="2" type="ORF">CAC42_4176</name>
</gene>
<name>A0A2K1QKP5_9PEZI</name>
<dbReference type="OrthoDB" id="2884638at2759"/>
<keyword evidence="1" id="KW-1133">Transmembrane helix</keyword>
<evidence type="ECO:0008006" key="4">
    <source>
        <dbReference type="Google" id="ProtNLM"/>
    </source>
</evidence>
<comment type="caution">
    <text evidence="2">The sequence shown here is derived from an EMBL/GenBank/DDBJ whole genome shotgun (WGS) entry which is preliminary data.</text>
</comment>
<feature type="transmembrane region" description="Helical" evidence="1">
    <location>
        <begin position="12"/>
        <end position="33"/>
    </location>
</feature>
<sequence>MTFRIAAFRACVFVVVGVGAFFLLAGFDLVWVAGVQHGGLREVYVKNGQGMPDAVVSVSLSPSTSATTLGTHKPFPSVADWKAQNGSLWTLSYVGKLKYTDQMADKNLQGDKCRTGSIGGRVIWSCGDMECAGGVSVCGFSMGPAFYGTSDPMTVDTDGVSNPDENLFARAWEGDPRPVAPQWAWGMDTSNVAEINATHGVAFVWEIWRGASDGNHVDRGAGAVSVTLGPNRPVAARVGPLLSDAKALQVGLIGIMRDGEYIYSYSSGGPSNVVVGRVRANDDVFSPSAYEFLRFKEQTWERTGGIISADARDYGARTANAGGRFGCAVYGSVFWSDAWGKYVLLCNIFMHFTKMHVADKPEGPWSAEYPILGGVLGYGSHAHPEFGTNPLYFSQGPNGPFDVYKITTNFPE</sequence>
<organism evidence="2 3">
    <name type="scientific">Sphaceloma murrayae</name>
    <dbReference type="NCBI Taxonomy" id="2082308"/>
    <lineage>
        <taxon>Eukaryota</taxon>
        <taxon>Fungi</taxon>
        <taxon>Dikarya</taxon>
        <taxon>Ascomycota</taxon>
        <taxon>Pezizomycotina</taxon>
        <taxon>Dothideomycetes</taxon>
        <taxon>Dothideomycetidae</taxon>
        <taxon>Myriangiales</taxon>
        <taxon>Elsinoaceae</taxon>
        <taxon>Sphaceloma</taxon>
    </lineage>
</organism>
<proteinExistence type="predicted"/>
<evidence type="ECO:0000256" key="1">
    <source>
        <dbReference type="SAM" id="Phobius"/>
    </source>
</evidence>
<keyword evidence="1" id="KW-0812">Transmembrane</keyword>
<dbReference type="EMBL" id="NKHZ01000068">
    <property type="protein sequence ID" value="PNS15724.1"/>
    <property type="molecule type" value="Genomic_DNA"/>
</dbReference>
<evidence type="ECO:0000313" key="3">
    <source>
        <dbReference type="Proteomes" id="UP000243797"/>
    </source>
</evidence>
<accession>A0A2K1QKP5</accession>
<dbReference type="Proteomes" id="UP000243797">
    <property type="component" value="Unassembled WGS sequence"/>
</dbReference>
<protein>
    <recommendedName>
        <fullName evidence="4">DUF4185 domain-containing protein</fullName>
    </recommendedName>
</protein>
<evidence type="ECO:0000313" key="2">
    <source>
        <dbReference type="EMBL" id="PNS15724.1"/>
    </source>
</evidence>
<dbReference type="InParanoid" id="A0A2K1QKP5"/>
<keyword evidence="3" id="KW-1185">Reference proteome</keyword>
<keyword evidence="1" id="KW-0472">Membrane</keyword>